<keyword evidence="2" id="KW-0472">Membrane</keyword>
<proteinExistence type="predicted"/>
<evidence type="ECO:0000256" key="1">
    <source>
        <dbReference type="SAM" id="MobiDB-lite"/>
    </source>
</evidence>
<protein>
    <submittedName>
        <fullName evidence="3">Uncharacterized protein</fullName>
    </submittedName>
</protein>
<keyword evidence="2" id="KW-1133">Transmembrane helix</keyword>
<evidence type="ECO:0000256" key="2">
    <source>
        <dbReference type="SAM" id="Phobius"/>
    </source>
</evidence>
<dbReference type="Proteomes" id="UP000704068">
    <property type="component" value="Unassembled WGS sequence"/>
</dbReference>
<dbReference type="EMBL" id="JABZGR010000018">
    <property type="protein sequence ID" value="MBF0970629.1"/>
    <property type="molecule type" value="Genomic_DNA"/>
</dbReference>
<feature type="region of interest" description="Disordered" evidence="1">
    <location>
        <begin position="66"/>
        <end position="117"/>
    </location>
</feature>
<dbReference type="AlphaFoldDB" id="A0A929RY13"/>
<comment type="caution">
    <text evidence="3">The sequence shown here is derived from an EMBL/GenBank/DDBJ whole genome shotgun (WGS) entry which is preliminary data.</text>
</comment>
<sequence length="155" mass="16904">MSNYNKPKKKYTLLLICFGLLCIGAIIWLKLLGDKRTSSDRDIPVAPQDSSNVVAVPDTSIEVGTLPSSPDTFDVATPDSIGKDRRPPFEAGDEDGYLAGMDDGAAHTPRASYDESNSFKTINERAAYVRGYREGYAKGFEDGSKGRQFNISSNN</sequence>
<dbReference type="RefSeq" id="WP_303764178.1">
    <property type="nucleotide sequence ID" value="NZ_JABZGR010000018.1"/>
</dbReference>
<feature type="transmembrane region" description="Helical" evidence="2">
    <location>
        <begin position="12"/>
        <end position="31"/>
    </location>
</feature>
<accession>A0A929RY13</accession>
<organism evidence="3 4">
    <name type="scientific">Alloprevotella tannerae</name>
    <dbReference type="NCBI Taxonomy" id="76122"/>
    <lineage>
        <taxon>Bacteria</taxon>
        <taxon>Pseudomonadati</taxon>
        <taxon>Bacteroidota</taxon>
        <taxon>Bacteroidia</taxon>
        <taxon>Bacteroidales</taxon>
        <taxon>Prevotellaceae</taxon>
        <taxon>Alloprevotella</taxon>
    </lineage>
</organism>
<gene>
    <name evidence="3" type="ORF">HXK21_06255</name>
</gene>
<keyword evidence="2" id="KW-0812">Transmembrane</keyword>
<evidence type="ECO:0000313" key="4">
    <source>
        <dbReference type="Proteomes" id="UP000704068"/>
    </source>
</evidence>
<name>A0A929RY13_9BACT</name>
<reference evidence="3" key="1">
    <citation type="submission" date="2020-04" db="EMBL/GenBank/DDBJ databases">
        <title>Deep metagenomics examines the oral microbiome during advanced dental caries in children, revealing novel taxa and co-occurrences with host molecules.</title>
        <authorList>
            <person name="Baker J.L."/>
            <person name="Morton J.T."/>
            <person name="Dinis M."/>
            <person name="Alvarez R."/>
            <person name="Tran N.C."/>
            <person name="Knight R."/>
            <person name="Edlund A."/>
        </authorList>
    </citation>
    <scope>NUCLEOTIDE SEQUENCE</scope>
    <source>
        <strain evidence="3">JCVI_34_bin.1</strain>
    </source>
</reference>
<evidence type="ECO:0000313" key="3">
    <source>
        <dbReference type="EMBL" id="MBF0970629.1"/>
    </source>
</evidence>